<dbReference type="Pfam" id="PF00107">
    <property type="entry name" value="ADH_zinc_N"/>
    <property type="match status" value="1"/>
</dbReference>
<dbReference type="InterPro" id="IPR020843">
    <property type="entry name" value="ER"/>
</dbReference>
<name>A0ABS0P2D3_9BRAD</name>
<dbReference type="Proteomes" id="UP001194539">
    <property type="component" value="Unassembled WGS sequence"/>
</dbReference>
<dbReference type="CDD" id="cd05286">
    <property type="entry name" value="QOR2"/>
    <property type="match status" value="1"/>
</dbReference>
<dbReference type="Gene3D" id="3.90.180.10">
    <property type="entry name" value="Medium-chain alcohol dehydrogenases, catalytic domain"/>
    <property type="match status" value="1"/>
</dbReference>
<accession>A0ABS0P2D3</accession>
<evidence type="ECO:0000313" key="4">
    <source>
        <dbReference type="EMBL" id="MBH5387413.1"/>
    </source>
</evidence>
<comment type="caution">
    <text evidence="4">The sequence shown here is derived from an EMBL/GenBank/DDBJ whole genome shotgun (WGS) entry which is preliminary data.</text>
</comment>
<keyword evidence="2" id="KW-0560">Oxidoreductase</keyword>
<evidence type="ECO:0000256" key="2">
    <source>
        <dbReference type="ARBA" id="ARBA00023002"/>
    </source>
</evidence>
<dbReference type="PANTHER" id="PTHR48106:SF13">
    <property type="entry name" value="QUINONE OXIDOREDUCTASE-RELATED"/>
    <property type="match status" value="1"/>
</dbReference>
<evidence type="ECO:0000256" key="1">
    <source>
        <dbReference type="ARBA" id="ARBA00022857"/>
    </source>
</evidence>
<proteinExistence type="predicted"/>
<dbReference type="SMART" id="SM00829">
    <property type="entry name" value="PKS_ER"/>
    <property type="match status" value="1"/>
</dbReference>
<sequence length="323" mass="33174">MAVIVRLKAPGGVDQLELLSADLPPPGRGEIRLRQTAIGVNSIDIYQRMGLYALPSERIPGVEAVGVVAALGAEVTCLEVGDRVAYAGAPVGAYASERNLPAWRGVKLPAGLPDETVATAFVKGVTADMLLSRVFPVVRGTTILVHSAAGGLGQLLTRWASAFGAVVIGTVGSPAKVEAARAAGASHVIVGRDADFAAAVADLTAGRGVDVAYDGVGGTTLQKTLACVRPFGVIASIGQSAGPIPLVDVHDLGPRRSLMLARPSVMAHMNDVDAYRRSAERVLAAMADGVLQVSGKAYSLRDAALAQAELEAGLTTGALYLRP</sequence>
<feature type="domain" description="Enoyl reductase (ER)" evidence="3">
    <location>
        <begin position="11"/>
        <end position="321"/>
    </location>
</feature>
<gene>
    <name evidence="4" type="ORF">H1B27_14170</name>
</gene>
<protein>
    <submittedName>
        <fullName evidence="4">Quinone oxidoreductase</fullName>
    </submittedName>
</protein>
<keyword evidence="1" id="KW-0521">NADP</keyword>
<evidence type="ECO:0000259" key="3">
    <source>
        <dbReference type="SMART" id="SM00829"/>
    </source>
</evidence>
<organism evidence="4 5">
    <name type="scientific">Bradyrhizobium diversitatis</name>
    <dbReference type="NCBI Taxonomy" id="2755406"/>
    <lineage>
        <taxon>Bacteria</taxon>
        <taxon>Pseudomonadati</taxon>
        <taxon>Pseudomonadota</taxon>
        <taxon>Alphaproteobacteria</taxon>
        <taxon>Hyphomicrobiales</taxon>
        <taxon>Nitrobacteraceae</taxon>
        <taxon>Bradyrhizobium</taxon>
    </lineage>
</organism>
<dbReference type="SUPFAM" id="SSF50129">
    <property type="entry name" value="GroES-like"/>
    <property type="match status" value="1"/>
</dbReference>
<dbReference type="InterPro" id="IPR047618">
    <property type="entry name" value="QOR-like"/>
</dbReference>
<evidence type="ECO:0000313" key="5">
    <source>
        <dbReference type="Proteomes" id="UP001194539"/>
    </source>
</evidence>
<dbReference type="EMBL" id="JACEGD010000012">
    <property type="protein sequence ID" value="MBH5387413.1"/>
    <property type="molecule type" value="Genomic_DNA"/>
</dbReference>
<dbReference type="InterPro" id="IPR011032">
    <property type="entry name" value="GroES-like_sf"/>
</dbReference>
<dbReference type="InterPro" id="IPR013149">
    <property type="entry name" value="ADH-like_C"/>
</dbReference>
<reference evidence="4 5" key="1">
    <citation type="submission" date="2020-07" db="EMBL/GenBank/DDBJ databases">
        <title>Bradyrhizobium diversity isolated from nodules of indigenous legumes of Western Australia.</title>
        <authorList>
            <person name="Klepa M.S."/>
        </authorList>
    </citation>
    <scope>NUCLEOTIDE SEQUENCE [LARGE SCALE GENOMIC DNA]</scope>
    <source>
        <strain evidence="4 5">CNPSo 4019</strain>
    </source>
</reference>
<dbReference type="Pfam" id="PF08240">
    <property type="entry name" value="ADH_N"/>
    <property type="match status" value="1"/>
</dbReference>
<dbReference type="InterPro" id="IPR036291">
    <property type="entry name" value="NAD(P)-bd_dom_sf"/>
</dbReference>
<dbReference type="SUPFAM" id="SSF51735">
    <property type="entry name" value="NAD(P)-binding Rossmann-fold domains"/>
    <property type="match status" value="1"/>
</dbReference>
<dbReference type="PANTHER" id="PTHR48106">
    <property type="entry name" value="QUINONE OXIDOREDUCTASE PIG3-RELATED"/>
    <property type="match status" value="1"/>
</dbReference>
<dbReference type="Gene3D" id="3.40.50.720">
    <property type="entry name" value="NAD(P)-binding Rossmann-like Domain"/>
    <property type="match status" value="1"/>
</dbReference>
<keyword evidence="5" id="KW-1185">Reference proteome</keyword>
<dbReference type="RefSeq" id="WP_197966471.1">
    <property type="nucleotide sequence ID" value="NZ_JACEGD010000012.1"/>
</dbReference>
<dbReference type="InterPro" id="IPR013154">
    <property type="entry name" value="ADH-like_N"/>
</dbReference>